<dbReference type="InterPro" id="IPR029063">
    <property type="entry name" value="SAM-dependent_MTases_sf"/>
</dbReference>
<dbReference type="CDD" id="cd02440">
    <property type="entry name" value="AdoMet_MTases"/>
    <property type="match status" value="1"/>
</dbReference>
<dbReference type="InterPro" id="IPR010280">
    <property type="entry name" value="U5_MeTrfase_fam"/>
</dbReference>
<dbReference type="PANTHER" id="PTHR11061:SF30">
    <property type="entry name" value="TRNA (URACIL(54)-C(5))-METHYLTRANSFERASE"/>
    <property type="match status" value="1"/>
</dbReference>
<dbReference type="PROSITE" id="PS51687">
    <property type="entry name" value="SAM_MT_RNA_M5U"/>
    <property type="match status" value="1"/>
</dbReference>
<feature type="binding site" evidence="4">
    <location>
        <position position="425"/>
    </location>
    <ligand>
        <name>S-adenosyl-L-methionine</name>
        <dbReference type="ChEBI" id="CHEBI:59789"/>
    </ligand>
</feature>
<dbReference type="Gene3D" id="2.40.50.1070">
    <property type="match status" value="1"/>
</dbReference>
<evidence type="ECO:0000256" key="2">
    <source>
        <dbReference type="ARBA" id="ARBA00022679"/>
    </source>
</evidence>
<dbReference type="PROSITE" id="PS01230">
    <property type="entry name" value="TRMA_1"/>
    <property type="match status" value="1"/>
</dbReference>
<dbReference type="EMBL" id="FOGW01000017">
    <property type="protein sequence ID" value="SER97582.1"/>
    <property type="molecule type" value="Genomic_DNA"/>
</dbReference>
<dbReference type="Proteomes" id="UP000182471">
    <property type="component" value="Unassembled WGS sequence"/>
</dbReference>
<evidence type="ECO:0000256" key="3">
    <source>
        <dbReference type="ARBA" id="ARBA00022691"/>
    </source>
</evidence>
<feature type="binding site" evidence="4">
    <location>
        <position position="307"/>
    </location>
    <ligand>
        <name>S-adenosyl-L-methionine</name>
        <dbReference type="ChEBI" id="CHEBI:59789"/>
    </ligand>
</feature>
<dbReference type="PANTHER" id="PTHR11061">
    <property type="entry name" value="RNA M5U METHYLTRANSFERASE"/>
    <property type="match status" value="1"/>
</dbReference>
<keyword evidence="8" id="KW-1185">Reference proteome</keyword>
<dbReference type="NCBIfam" id="TIGR00479">
    <property type="entry name" value="rumA"/>
    <property type="match status" value="1"/>
</dbReference>
<evidence type="ECO:0000256" key="1">
    <source>
        <dbReference type="ARBA" id="ARBA00022603"/>
    </source>
</evidence>
<gene>
    <name evidence="7" type="ORF">SAMN02910429_01680</name>
</gene>
<dbReference type="Gene3D" id="2.40.50.140">
    <property type="entry name" value="Nucleic acid-binding proteins"/>
    <property type="match status" value="1"/>
</dbReference>
<reference evidence="8" key="1">
    <citation type="submission" date="2016-10" db="EMBL/GenBank/DDBJ databases">
        <authorList>
            <person name="Varghese N."/>
            <person name="Submissions S."/>
        </authorList>
    </citation>
    <scope>NUCLEOTIDE SEQUENCE [LARGE SCALE GENOMIC DNA]</scope>
    <source>
        <strain evidence="8">S1b</strain>
    </source>
</reference>
<feature type="active site" description="Nucleophile" evidence="4">
    <location>
        <position position="452"/>
    </location>
</feature>
<keyword evidence="3 4" id="KW-0949">S-adenosyl-L-methionine</keyword>
<protein>
    <submittedName>
        <fullName evidence="7">23S rRNA (Uracil1939-C5)-methyltransferase</fullName>
    </submittedName>
</protein>
<dbReference type="GO" id="GO:0070041">
    <property type="term" value="F:rRNA (uridine-C5-)-methyltransferase activity"/>
    <property type="evidence" value="ECO:0007669"/>
    <property type="project" value="TreeGrafter"/>
</dbReference>
<comment type="similarity">
    <text evidence="4">Belongs to the class I-like SAM-binding methyltransferase superfamily. RNA M5U methyltransferase family.</text>
</comment>
<evidence type="ECO:0000256" key="4">
    <source>
        <dbReference type="PROSITE-ProRule" id="PRU01024"/>
    </source>
</evidence>
<keyword evidence="2 4" id="KW-0808">Transferase</keyword>
<organism evidence="7 8">
    <name type="scientific">Lachnobacterium bovis</name>
    <dbReference type="NCBI Taxonomy" id="140626"/>
    <lineage>
        <taxon>Bacteria</taxon>
        <taxon>Bacillati</taxon>
        <taxon>Bacillota</taxon>
        <taxon>Clostridia</taxon>
        <taxon>Lachnospirales</taxon>
        <taxon>Lachnospiraceae</taxon>
        <taxon>Lachnobacterium</taxon>
    </lineage>
</organism>
<dbReference type="GO" id="GO:0070475">
    <property type="term" value="P:rRNA base methylation"/>
    <property type="evidence" value="ECO:0007669"/>
    <property type="project" value="TreeGrafter"/>
</dbReference>
<dbReference type="AlphaFoldDB" id="A0A1H9TKF9"/>
<feature type="active site" evidence="5">
    <location>
        <position position="452"/>
    </location>
</feature>
<dbReference type="SUPFAM" id="SSF50249">
    <property type="entry name" value="Nucleic acid-binding proteins"/>
    <property type="match status" value="1"/>
</dbReference>
<dbReference type="Pfam" id="PF01938">
    <property type="entry name" value="TRAM"/>
    <property type="match status" value="1"/>
</dbReference>
<dbReference type="RefSeq" id="WP_027422501.1">
    <property type="nucleotide sequence ID" value="NZ_FOGW01000017.1"/>
</dbReference>
<proteinExistence type="inferred from homology"/>
<dbReference type="InterPro" id="IPR002792">
    <property type="entry name" value="TRAM_dom"/>
</dbReference>
<sequence>MQKNDIFQVEIMDIGVDGEGIGKYEGITFFIKDAVVGDLVEAKITKLKKNYGYARVEKIIKPSSDRVELKCSIAKRCGGCQIQQVSYQRQLKFKEDKVKNNLIRIGKFTKEEIESVFEPIVGMDDPFRYRNKAQYPVGMDKEGNIVTGFYAQRSHDIISIENNDCKLGITENAKILDLVKEYMQENSIKPYNENTKKGLVRHILIRKGFDTNQIMVCLIINGDILPKQEKLIEKLKGIQGMTSISINKNKENTNVILGKETVVIWGESYIKDFITLNEVNRDKTGRISFQRTDKKVGYQISAQSFFQVNPQQTEKLYSLALDYAGLKGEESVWDLYCGIGTISLFLANKAKNVYGVEIVEQAIEDAKRNAKLNNINNAKFFVGKAEDVISQFYQKNNIDGDNTSKQSIDTSVDEEMMKPDIIVVDPPRKGCDNLCLDTILNMAPPKIVYVSCDSATLARDLRYLCEGGYELKKVCPVDQFAQTTHVETVVLLTRVN</sequence>
<evidence type="ECO:0000259" key="6">
    <source>
        <dbReference type="PROSITE" id="PS50926"/>
    </source>
</evidence>
<feature type="binding site" evidence="4">
    <location>
        <position position="336"/>
    </location>
    <ligand>
        <name>S-adenosyl-L-methionine</name>
        <dbReference type="ChEBI" id="CHEBI:59789"/>
    </ligand>
</feature>
<dbReference type="SUPFAM" id="SSF53335">
    <property type="entry name" value="S-adenosyl-L-methionine-dependent methyltransferases"/>
    <property type="match status" value="1"/>
</dbReference>
<accession>A0A1H9TKF9</accession>
<dbReference type="FunFam" id="2.40.50.1070:FF:000003">
    <property type="entry name" value="23S rRNA (Uracil-5-)-methyltransferase RumA"/>
    <property type="match status" value="1"/>
</dbReference>
<evidence type="ECO:0000256" key="5">
    <source>
        <dbReference type="PROSITE-ProRule" id="PRU10015"/>
    </source>
</evidence>
<evidence type="ECO:0000313" key="8">
    <source>
        <dbReference type="Proteomes" id="UP000182471"/>
    </source>
</evidence>
<feature type="binding site" evidence="4">
    <location>
        <position position="357"/>
    </location>
    <ligand>
        <name>S-adenosyl-L-methionine</name>
        <dbReference type="ChEBI" id="CHEBI:59789"/>
    </ligand>
</feature>
<dbReference type="PROSITE" id="PS50926">
    <property type="entry name" value="TRAM"/>
    <property type="match status" value="1"/>
</dbReference>
<feature type="domain" description="TRAM" evidence="6">
    <location>
        <begin position="1"/>
        <end position="58"/>
    </location>
</feature>
<dbReference type="InterPro" id="IPR030390">
    <property type="entry name" value="MeTrfase_TrmA_AS"/>
</dbReference>
<evidence type="ECO:0000313" key="7">
    <source>
        <dbReference type="EMBL" id="SER97582.1"/>
    </source>
</evidence>
<dbReference type="Pfam" id="PF05958">
    <property type="entry name" value="tRNA_U5-meth_tr"/>
    <property type="match status" value="1"/>
</dbReference>
<dbReference type="Gene3D" id="3.40.50.150">
    <property type="entry name" value="Vaccinia Virus protein VP39"/>
    <property type="match status" value="1"/>
</dbReference>
<keyword evidence="1 4" id="KW-0489">Methyltransferase</keyword>
<name>A0A1H9TKF9_9FIRM</name>
<dbReference type="InterPro" id="IPR012340">
    <property type="entry name" value="NA-bd_OB-fold"/>
</dbReference>